<dbReference type="Proteomes" id="UP000317365">
    <property type="component" value="Chromosome"/>
</dbReference>
<dbReference type="AlphaFoldDB" id="A0A515EQY4"/>
<evidence type="ECO:0000313" key="3">
    <source>
        <dbReference type="Proteomes" id="UP000317365"/>
    </source>
</evidence>
<protein>
    <submittedName>
        <fullName evidence="2">Uncharacterized protein</fullName>
    </submittedName>
</protein>
<gene>
    <name evidence="2" type="ORF">EXZ61_13375</name>
</gene>
<feature type="region of interest" description="Disordered" evidence="1">
    <location>
        <begin position="163"/>
        <end position="214"/>
    </location>
</feature>
<reference evidence="3" key="1">
    <citation type="submission" date="2019-02" db="EMBL/GenBank/DDBJ databases">
        <title>Complete genome sequence of Rhodoferax sp. Gr-4.</title>
        <authorList>
            <person name="Jin L."/>
        </authorList>
    </citation>
    <scope>NUCLEOTIDE SEQUENCE [LARGE SCALE GENOMIC DNA]</scope>
    <source>
        <strain evidence="3">Gr-4</strain>
    </source>
</reference>
<keyword evidence="3" id="KW-1185">Reference proteome</keyword>
<evidence type="ECO:0000313" key="2">
    <source>
        <dbReference type="EMBL" id="QDL55077.1"/>
    </source>
</evidence>
<dbReference type="RefSeq" id="WP_142812237.1">
    <property type="nucleotide sequence ID" value="NZ_CP036282.1"/>
</dbReference>
<name>A0A515EQY4_9BURK</name>
<dbReference type="KEGG" id="rhg:EXZ61_13375"/>
<proteinExistence type="predicted"/>
<evidence type="ECO:0000256" key="1">
    <source>
        <dbReference type="SAM" id="MobiDB-lite"/>
    </source>
</evidence>
<reference evidence="3" key="2">
    <citation type="journal article" date="2020" name="Int. J. Syst. Evol. Microbiol.">
        <title>Genomic insights into a novel species Rhodoferax aquaticus sp. nov., isolated from freshwater.</title>
        <authorList>
            <person name="Li T."/>
            <person name="Zhuo Y."/>
            <person name="Jin C.Z."/>
            <person name="Wu X."/>
            <person name="Ko S.R."/>
            <person name="Jin F.J."/>
            <person name="Ahn C.Y."/>
            <person name="Oh H.M."/>
            <person name="Lee H.G."/>
            <person name="Jin L."/>
        </authorList>
    </citation>
    <scope>NUCLEOTIDE SEQUENCE [LARGE SCALE GENOMIC DNA]</scope>
    <source>
        <strain evidence="3">Gr-4</strain>
    </source>
</reference>
<organism evidence="2 3">
    <name type="scientific">Rhodoferax aquaticus</name>
    <dbReference type="NCBI Taxonomy" id="2527691"/>
    <lineage>
        <taxon>Bacteria</taxon>
        <taxon>Pseudomonadati</taxon>
        <taxon>Pseudomonadota</taxon>
        <taxon>Betaproteobacteria</taxon>
        <taxon>Burkholderiales</taxon>
        <taxon>Comamonadaceae</taxon>
        <taxon>Rhodoferax</taxon>
    </lineage>
</organism>
<sequence>MSAKNLSTVTNELIESYGNTAKNVINAYRVGNERAVGYADQAWANGVQKVGKRISADVRNNALSAQKKISALYVQGVTLTSDGADVAVNKAVALAGKGVAQVAANASRFEQATGLDTLSTLAVAAVPAAEAAISVAAKLEASSGALVNKISGKKAKVKVAMPKRPVAKKAAPAAKPAAKPAAPKAAAPKAKAAPAKAAAKPAEPKAAAAPAVAA</sequence>
<dbReference type="EMBL" id="CP036282">
    <property type="protein sequence ID" value="QDL55077.1"/>
    <property type="molecule type" value="Genomic_DNA"/>
</dbReference>
<accession>A0A515EQY4</accession>